<name>A0ABS0GSH3_9ACTN</name>
<evidence type="ECO:0000256" key="2">
    <source>
        <dbReference type="SAM" id="SignalP"/>
    </source>
</evidence>
<evidence type="ECO:0000313" key="3">
    <source>
        <dbReference type="EMBL" id="MBF9128964.1"/>
    </source>
</evidence>
<dbReference type="RefSeq" id="WP_196200605.1">
    <property type="nucleotide sequence ID" value="NZ_JADPUN010000099.1"/>
</dbReference>
<dbReference type="PANTHER" id="PTHR43265">
    <property type="entry name" value="ESTERASE ESTD"/>
    <property type="match status" value="1"/>
</dbReference>
<dbReference type="SUPFAM" id="SSF53474">
    <property type="entry name" value="alpha/beta-Hydrolases"/>
    <property type="match status" value="1"/>
</dbReference>
<keyword evidence="1" id="KW-0812">Transmembrane</keyword>
<dbReference type="Proteomes" id="UP000638560">
    <property type="component" value="Unassembled WGS sequence"/>
</dbReference>
<keyword evidence="2" id="KW-0732">Signal</keyword>
<feature type="transmembrane region" description="Helical" evidence="1">
    <location>
        <begin position="398"/>
        <end position="421"/>
    </location>
</feature>
<feature type="transmembrane region" description="Helical" evidence="1">
    <location>
        <begin position="322"/>
        <end position="341"/>
    </location>
</feature>
<dbReference type="Gene3D" id="3.40.50.1820">
    <property type="entry name" value="alpha/beta hydrolase"/>
    <property type="match status" value="1"/>
</dbReference>
<comment type="caution">
    <text evidence="3">The sequence shown here is derived from an EMBL/GenBank/DDBJ whole genome shotgun (WGS) entry which is preliminary data.</text>
</comment>
<keyword evidence="1" id="KW-0472">Membrane</keyword>
<keyword evidence="3" id="KW-0378">Hydrolase</keyword>
<gene>
    <name evidence="3" type="ORF">I0C86_08195</name>
</gene>
<sequence length="458" mass="49167">MAVVGCSVLVVPAAPANAAPDGLSATEVSFVGVGGVVLHGTVLAPVSTARPRPAVVMLEGAGNRGRRELRLAAEAFARRGIVTLTYDKRTEGYNLLRRDYSVLADDALAGLRLLRSRADVDPARLGMWALSEGAFAAPLAASRSTDVKFLITVGAVGMTPAAQTASCYDERLRHAGVSGSFTHTMRVTAVRMTIGAGLFPEALFDPAPAWARVRQPVLAQWGELDREALPRESSQIIRRALDRGGNSHYTIRFVPEVRHNLYVTANGGFDRLARIPATYGDYEASWIDGLTDALPNASVDPAPPQHAPSPTFTPLAWYESPWLHLAALLLFVVAFAGYPLTAAVRRFRGRRGAPPVRRSARWLAATGLVTTTGFLVYLFFVLATAASAVGPVLIGRPVAWLVLQVLAVATVVATVATALSWRRHRRDLAFPDRLRLGLLAAGGLAFVPWATYWGLLLP</sequence>
<keyword evidence="4" id="KW-1185">Reference proteome</keyword>
<feature type="transmembrane region" description="Helical" evidence="1">
    <location>
        <begin position="362"/>
        <end position="386"/>
    </location>
</feature>
<dbReference type="InterPro" id="IPR053145">
    <property type="entry name" value="AB_hydrolase_Est10"/>
</dbReference>
<dbReference type="PANTHER" id="PTHR43265:SF1">
    <property type="entry name" value="ESTERASE ESTD"/>
    <property type="match status" value="1"/>
</dbReference>
<reference evidence="3 4" key="1">
    <citation type="submission" date="2020-11" db="EMBL/GenBank/DDBJ databases">
        <title>A novel isolate from a Black sea contaminated sediment with potential to produce alkanes: Plantactinospora alkalitolerans sp. nov.</title>
        <authorList>
            <person name="Carro L."/>
            <person name="Veyisoglu A."/>
            <person name="Guven K."/>
            <person name="Schumann P."/>
            <person name="Klenk H.-P."/>
            <person name="Sahin N."/>
        </authorList>
    </citation>
    <scope>NUCLEOTIDE SEQUENCE [LARGE SCALE GENOMIC DNA]</scope>
    <source>
        <strain evidence="3 4">S1510</strain>
    </source>
</reference>
<organism evidence="3 4">
    <name type="scientific">Plantactinospora alkalitolerans</name>
    <dbReference type="NCBI Taxonomy" id="2789879"/>
    <lineage>
        <taxon>Bacteria</taxon>
        <taxon>Bacillati</taxon>
        <taxon>Actinomycetota</taxon>
        <taxon>Actinomycetes</taxon>
        <taxon>Micromonosporales</taxon>
        <taxon>Micromonosporaceae</taxon>
        <taxon>Plantactinospora</taxon>
    </lineage>
</organism>
<feature type="transmembrane region" description="Helical" evidence="1">
    <location>
        <begin position="433"/>
        <end position="455"/>
    </location>
</feature>
<feature type="signal peptide" evidence="2">
    <location>
        <begin position="1"/>
        <end position="18"/>
    </location>
</feature>
<dbReference type="InterPro" id="IPR029058">
    <property type="entry name" value="AB_hydrolase_fold"/>
</dbReference>
<feature type="chain" id="PRO_5045793975" evidence="2">
    <location>
        <begin position="19"/>
        <end position="458"/>
    </location>
</feature>
<evidence type="ECO:0000256" key="1">
    <source>
        <dbReference type="SAM" id="Phobius"/>
    </source>
</evidence>
<evidence type="ECO:0000313" key="4">
    <source>
        <dbReference type="Proteomes" id="UP000638560"/>
    </source>
</evidence>
<accession>A0ABS0GSH3</accession>
<keyword evidence="1" id="KW-1133">Transmembrane helix</keyword>
<dbReference type="EMBL" id="JADPUN010000099">
    <property type="protein sequence ID" value="MBF9128964.1"/>
    <property type="molecule type" value="Genomic_DNA"/>
</dbReference>
<proteinExistence type="predicted"/>
<protein>
    <submittedName>
        <fullName evidence="3">Alpha/beta hydrolase</fullName>
    </submittedName>
</protein>
<dbReference type="GO" id="GO:0016787">
    <property type="term" value="F:hydrolase activity"/>
    <property type="evidence" value="ECO:0007669"/>
    <property type="project" value="UniProtKB-KW"/>
</dbReference>